<proteinExistence type="predicted"/>
<accession>A0A4R9IIU5</accession>
<dbReference type="OrthoDB" id="9854959at2"/>
<reference evidence="2" key="1">
    <citation type="submission" date="2018-10" db="EMBL/GenBank/DDBJ databases">
        <authorList>
            <person name="Vincent A.T."/>
            <person name="Schiettekatte O."/>
            <person name="Bourhy P."/>
            <person name="Veyrier F.J."/>
            <person name="Picardeau M."/>
        </authorList>
    </citation>
    <scope>NUCLEOTIDE SEQUENCE</scope>
    <source>
        <strain evidence="2">201800281</strain>
    </source>
</reference>
<sequence length="187" mass="20316">MKKFSLAVFLFMSVVNCSTKNDNSDETSLLMILLANPAKAPVSTKCGVILSATLGLDTAGKFEVNTSLRTIDTWESVLALSGAKTGERVVLFFSGITATDRIRFEYSGVDLFDFSPGSRKSTSTDCPYTYSKEISGFNTLGMTINNSVSNSWKFNASATTPSALTMLIARDTFDDLTKTLKVIKEPQ</sequence>
<organism evidence="1 3">
    <name type="scientific">Leptospira bourretii</name>
    <dbReference type="NCBI Taxonomy" id="2484962"/>
    <lineage>
        <taxon>Bacteria</taxon>
        <taxon>Pseudomonadati</taxon>
        <taxon>Spirochaetota</taxon>
        <taxon>Spirochaetia</taxon>
        <taxon>Leptospirales</taxon>
        <taxon>Leptospiraceae</taxon>
        <taxon>Leptospira</taxon>
    </lineage>
</organism>
<reference evidence="3 4" key="2">
    <citation type="journal article" date="2019" name="PLoS Negl. Trop. Dis.">
        <title>Revisiting the worldwide diversity of Leptospira species in the environment.</title>
        <authorList>
            <person name="Vincent A.T."/>
            <person name="Schiettekatte O."/>
            <person name="Bourhy P."/>
            <person name="Veyrier F.J."/>
            <person name="Picardeau M."/>
        </authorList>
    </citation>
    <scope>NUCLEOTIDE SEQUENCE [LARGE SCALE GENOMIC DNA]</scope>
    <source>
        <strain evidence="1 3">201800280</strain>
        <strain evidence="4">201800281</strain>
    </source>
</reference>
<gene>
    <name evidence="1" type="ORF">EHQ23_07380</name>
    <name evidence="2" type="ORF">EHQ26_19435</name>
</gene>
<dbReference type="EMBL" id="RQFM01000013">
    <property type="protein sequence ID" value="TGK87210.1"/>
    <property type="molecule type" value="Genomic_DNA"/>
</dbReference>
<evidence type="ECO:0000313" key="4">
    <source>
        <dbReference type="Proteomes" id="UP000297918"/>
    </source>
</evidence>
<evidence type="ECO:0000313" key="1">
    <source>
        <dbReference type="EMBL" id="TGK87210.1"/>
    </source>
</evidence>
<comment type="caution">
    <text evidence="1">The sequence shown here is derived from an EMBL/GenBank/DDBJ whole genome shotgun (WGS) entry which is preliminary data.</text>
</comment>
<dbReference type="EMBL" id="RQFL01000032">
    <property type="protein sequence ID" value="TGK87656.1"/>
    <property type="molecule type" value="Genomic_DNA"/>
</dbReference>
<evidence type="ECO:0000313" key="2">
    <source>
        <dbReference type="EMBL" id="TGK87656.1"/>
    </source>
</evidence>
<dbReference type="Proteomes" id="UP000297394">
    <property type="component" value="Unassembled WGS sequence"/>
</dbReference>
<dbReference type="RefSeq" id="WP_135746628.1">
    <property type="nucleotide sequence ID" value="NZ_RQFL01000032.1"/>
</dbReference>
<dbReference type="Proteomes" id="UP000297918">
    <property type="component" value="Unassembled WGS sequence"/>
</dbReference>
<keyword evidence="4" id="KW-1185">Reference proteome</keyword>
<protein>
    <submittedName>
        <fullName evidence="1">Uncharacterized protein</fullName>
    </submittedName>
</protein>
<dbReference type="AlphaFoldDB" id="A0A4R9IIU5"/>
<name>A0A4R9IIU5_9LEPT</name>
<evidence type="ECO:0000313" key="3">
    <source>
        <dbReference type="Proteomes" id="UP000297394"/>
    </source>
</evidence>